<name>A0ABU6MHB4_9BACI</name>
<keyword evidence="2" id="KW-1185">Reference proteome</keyword>
<dbReference type="EMBL" id="JARMAB010000019">
    <property type="protein sequence ID" value="MED1204064.1"/>
    <property type="molecule type" value="Genomic_DNA"/>
</dbReference>
<evidence type="ECO:0000313" key="1">
    <source>
        <dbReference type="EMBL" id="MED1204064.1"/>
    </source>
</evidence>
<dbReference type="RefSeq" id="WP_066264383.1">
    <property type="nucleotide sequence ID" value="NZ_JARMAB010000019.1"/>
</dbReference>
<proteinExistence type="predicted"/>
<accession>A0ABU6MHB4</accession>
<gene>
    <name evidence="1" type="ORF">P4T90_13475</name>
</gene>
<sequence length="153" mass="17919">MNRLFENEQKKGLLMNEASKVDIKLFDTEGEQPFKDIDLSKKHVYEFTDFTLRTPIEKADAFYEVLNIPYDCELWVLPVTEEPTNYIKELKEKKTAQLFELLSAVRETIHRDRTFIISDDKLHESVAQELQALGFTLTVVSEKELRNIEISFS</sequence>
<protein>
    <submittedName>
        <fullName evidence="1">Uncharacterized protein</fullName>
    </submittedName>
</protein>
<evidence type="ECO:0000313" key="2">
    <source>
        <dbReference type="Proteomes" id="UP001341444"/>
    </source>
</evidence>
<dbReference type="Proteomes" id="UP001341444">
    <property type="component" value="Unassembled WGS sequence"/>
</dbReference>
<organism evidence="1 2">
    <name type="scientific">Heyndrickxia acidicola</name>
    <dbReference type="NCBI Taxonomy" id="209389"/>
    <lineage>
        <taxon>Bacteria</taxon>
        <taxon>Bacillati</taxon>
        <taxon>Bacillota</taxon>
        <taxon>Bacilli</taxon>
        <taxon>Bacillales</taxon>
        <taxon>Bacillaceae</taxon>
        <taxon>Heyndrickxia</taxon>
    </lineage>
</organism>
<comment type="caution">
    <text evidence="1">The sequence shown here is derived from an EMBL/GenBank/DDBJ whole genome shotgun (WGS) entry which is preliminary data.</text>
</comment>
<reference evidence="1 2" key="1">
    <citation type="submission" date="2023-03" db="EMBL/GenBank/DDBJ databases">
        <title>Bacillus Genome Sequencing.</title>
        <authorList>
            <person name="Dunlap C."/>
        </authorList>
    </citation>
    <scope>NUCLEOTIDE SEQUENCE [LARGE SCALE GENOMIC DNA]</scope>
    <source>
        <strain evidence="1 2">B-23453</strain>
    </source>
</reference>